<organism evidence="2 3">
    <name type="scientific">Paramagnetospirillum kuznetsovii</name>
    <dbReference type="NCBI Taxonomy" id="2053833"/>
    <lineage>
        <taxon>Bacteria</taxon>
        <taxon>Pseudomonadati</taxon>
        <taxon>Pseudomonadota</taxon>
        <taxon>Alphaproteobacteria</taxon>
        <taxon>Rhodospirillales</taxon>
        <taxon>Magnetospirillaceae</taxon>
        <taxon>Paramagnetospirillum</taxon>
    </lineage>
</organism>
<keyword evidence="3" id="KW-1185">Reference proteome</keyword>
<dbReference type="EMBL" id="PGTO01000027">
    <property type="protein sequence ID" value="RAU20292.1"/>
    <property type="molecule type" value="Genomic_DNA"/>
</dbReference>
<reference evidence="2 3" key="1">
    <citation type="submission" date="2017-11" db="EMBL/GenBank/DDBJ databases">
        <title>Draft genome sequence of magnetotactic bacterium Magnetospirillum kuznetsovii LBB-42.</title>
        <authorList>
            <person name="Grouzdev D.S."/>
            <person name="Rysina M.S."/>
            <person name="Baslerov R.V."/>
            <person name="Koziaeva V."/>
        </authorList>
    </citation>
    <scope>NUCLEOTIDE SEQUENCE [LARGE SCALE GENOMIC DNA]</scope>
    <source>
        <strain evidence="2 3">LBB-42</strain>
    </source>
</reference>
<evidence type="ECO:0000313" key="2">
    <source>
        <dbReference type="EMBL" id="RAU20292.1"/>
    </source>
</evidence>
<feature type="transmembrane region" description="Helical" evidence="1">
    <location>
        <begin position="35"/>
        <end position="56"/>
    </location>
</feature>
<feature type="transmembrane region" description="Helical" evidence="1">
    <location>
        <begin position="6"/>
        <end position="28"/>
    </location>
</feature>
<protein>
    <submittedName>
        <fullName evidence="2">Uncharacterized protein</fullName>
    </submittedName>
</protein>
<feature type="transmembrane region" description="Helical" evidence="1">
    <location>
        <begin position="62"/>
        <end position="82"/>
    </location>
</feature>
<sequence>MPPLTYPEALAWTLILETPVVLVAALRWRCGIARAFLAALAASGVTHPVAWSMAMAMPYSDYITWGWYAIEAAVCCVEAFILGSIMRLSTGRKWGLSILANSVSAFAGWVVP</sequence>
<proteinExistence type="predicted"/>
<gene>
    <name evidence="2" type="ORF">CU669_19185</name>
</gene>
<keyword evidence="1" id="KW-0472">Membrane</keyword>
<dbReference type="AlphaFoldDB" id="A0A364NTC6"/>
<keyword evidence="1" id="KW-1133">Transmembrane helix</keyword>
<comment type="caution">
    <text evidence="2">The sequence shown here is derived from an EMBL/GenBank/DDBJ whole genome shotgun (WGS) entry which is preliminary data.</text>
</comment>
<evidence type="ECO:0000256" key="1">
    <source>
        <dbReference type="SAM" id="Phobius"/>
    </source>
</evidence>
<name>A0A364NTC6_9PROT</name>
<keyword evidence="1" id="KW-0812">Transmembrane</keyword>
<evidence type="ECO:0000313" key="3">
    <source>
        <dbReference type="Proteomes" id="UP000251075"/>
    </source>
</evidence>
<accession>A0A364NTC6</accession>
<dbReference type="Proteomes" id="UP000251075">
    <property type="component" value="Unassembled WGS sequence"/>
</dbReference>